<dbReference type="AlphaFoldDB" id="A0A9Q0XSE1"/>
<gene>
    <name evidence="2" type="ORF">JRQ81_018698</name>
</gene>
<sequence length="120" mass="13474">MKNLWLVLAALLVFAAMVMAERDASSTELKETRACWWRPHCYSAISGSQVQHSAERTEVETIKETSIADILALDRKEVLEAGHSAERTEVETIKETSIADILALDRKEVLEAGHQHQEET</sequence>
<keyword evidence="3" id="KW-1185">Reference proteome</keyword>
<accession>A0A9Q0XSE1</accession>
<keyword evidence="1" id="KW-0732">Signal</keyword>
<evidence type="ECO:0000256" key="1">
    <source>
        <dbReference type="SAM" id="SignalP"/>
    </source>
</evidence>
<evidence type="ECO:0008006" key="4">
    <source>
        <dbReference type="Google" id="ProtNLM"/>
    </source>
</evidence>
<reference evidence="2" key="1">
    <citation type="journal article" date="2023" name="DNA Res.">
        <title>Chromosome-level genome assembly of Phrynocephalus forsythii using third-generation DNA sequencing and Hi-C analysis.</title>
        <authorList>
            <person name="Qi Y."/>
            <person name="Zhao W."/>
            <person name="Zhao Y."/>
            <person name="Niu C."/>
            <person name="Cao S."/>
            <person name="Zhang Y."/>
        </authorList>
    </citation>
    <scope>NUCLEOTIDE SEQUENCE</scope>
    <source>
        <tissue evidence="2">Muscle</tissue>
    </source>
</reference>
<protein>
    <recommendedName>
        <fullName evidence="4">Secreted protein</fullName>
    </recommendedName>
</protein>
<proteinExistence type="predicted"/>
<evidence type="ECO:0000313" key="2">
    <source>
        <dbReference type="EMBL" id="KAJ7322411.1"/>
    </source>
</evidence>
<comment type="caution">
    <text evidence="2">The sequence shown here is derived from an EMBL/GenBank/DDBJ whole genome shotgun (WGS) entry which is preliminary data.</text>
</comment>
<feature type="chain" id="PRO_5040268979" description="Secreted protein" evidence="1">
    <location>
        <begin position="21"/>
        <end position="120"/>
    </location>
</feature>
<dbReference type="EMBL" id="JAPFRF010000009">
    <property type="protein sequence ID" value="KAJ7322411.1"/>
    <property type="molecule type" value="Genomic_DNA"/>
</dbReference>
<dbReference type="Proteomes" id="UP001142489">
    <property type="component" value="Unassembled WGS sequence"/>
</dbReference>
<name>A0A9Q0XSE1_9SAUR</name>
<feature type="signal peptide" evidence="1">
    <location>
        <begin position="1"/>
        <end position="20"/>
    </location>
</feature>
<organism evidence="2 3">
    <name type="scientific">Phrynocephalus forsythii</name>
    <dbReference type="NCBI Taxonomy" id="171643"/>
    <lineage>
        <taxon>Eukaryota</taxon>
        <taxon>Metazoa</taxon>
        <taxon>Chordata</taxon>
        <taxon>Craniata</taxon>
        <taxon>Vertebrata</taxon>
        <taxon>Euteleostomi</taxon>
        <taxon>Lepidosauria</taxon>
        <taxon>Squamata</taxon>
        <taxon>Bifurcata</taxon>
        <taxon>Unidentata</taxon>
        <taxon>Episquamata</taxon>
        <taxon>Toxicofera</taxon>
        <taxon>Iguania</taxon>
        <taxon>Acrodonta</taxon>
        <taxon>Agamidae</taxon>
        <taxon>Agaminae</taxon>
        <taxon>Phrynocephalus</taxon>
    </lineage>
</organism>
<evidence type="ECO:0000313" key="3">
    <source>
        <dbReference type="Proteomes" id="UP001142489"/>
    </source>
</evidence>